<dbReference type="AlphaFoldDB" id="A0A9N9CZT8"/>
<accession>A0A9N9CZT8</accession>
<dbReference type="EMBL" id="CAJVPI010001558">
    <property type="protein sequence ID" value="CAG8618259.1"/>
    <property type="molecule type" value="Genomic_DNA"/>
</dbReference>
<evidence type="ECO:0000313" key="2">
    <source>
        <dbReference type="Proteomes" id="UP000789739"/>
    </source>
</evidence>
<protein>
    <submittedName>
        <fullName evidence="1">1059_t:CDS:1</fullName>
    </submittedName>
</protein>
<dbReference type="SUPFAM" id="SSF47413">
    <property type="entry name" value="lambda repressor-like DNA-binding domains"/>
    <property type="match status" value="1"/>
</dbReference>
<sequence>MTMKKNKDFKNLTEEEIIARLDSDNYEGGNIGLPENPTLEERTKYKLCKSILTYQLKNKLSLGQVAEKLAISEEELYDICRGKINDFSISRLIFYLEKLTTDYELIVFNKKQIGNELNIRNS</sequence>
<gene>
    <name evidence="1" type="ORF">PBRASI_LOCUS8555</name>
</gene>
<reference evidence="1" key="1">
    <citation type="submission" date="2021-06" db="EMBL/GenBank/DDBJ databases">
        <authorList>
            <person name="Kallberg Y."/>
            <person name="Tangrot J."/>
            <person name="Rosling A."/>
        </authorList>
    </citation>
    <scope>NUCLEOTIDE SEQUENCE</scope>
    <source>
        <strain evidence="1">BR232B</strain>
    </source>
</reference>
<name>A0A9N9CZT8_9GLOM</name>
<dbReference type="OrthoDB" id="2404647at2759"/>
<evidence type="ECO:0000313" key="1">
    <source>
        <dbReference type="EMBL" id="CAG8618259.1"/>
    </source>
</evidence>
<dbReference type="GO" id="GO:0003677">
    <property type="term" value="F:DNA binding"/>
    <property type="evidence" value="ECO:0007669"/>
    <property type="project" value="InterPro"/>
</dbReference>
<organism evidence="1 2">
    <name type="scientific">Paraglomus brasilianum</name>
    <dbReference type="NCBI Taxonomy" id="144538"/>
    <lineage>
        <taxon>Eukaryota</taxon>
        <taxon>Fungi</taxon>
        <taxon>Fungi incertae sedis</taxon>
        <taxon>Mucoromycota</taxon>
        <taxon>Glomeromycotina</taxon>
        <taxon>Glomeromycetes</taxon>
        <taxon>Paraglomerales</taxon>
        <taxon>Paraglomeraceae</taxon>
        <taxon>Paraglomus</taxon>
    </lineage>
</organism>
<dbReference type="Proteomes" id="UP000789739">
    <property type="component" value="Unassembled WGS sequence"/>
</dbReference>
<comment type="caution">
    <text evidence="1">The sequence shown here is derived from an EMBL/GenBank/DDBJ whole genome shotgun (WGS) entry which is preliminary data.</text>
</comment>
<proteinExistence type="predicted"/>
<keyword evidence="2" id="KW-1185">Reference proteome</keyword>
<dbReference type="Gene3D" id="1.10.260.40">
    <property type="entry name" value="lambda repressor-like DNA-binding domains"/>
    <property type="match status" value="1"/>
</dbReference>
<dbReference type="InterPro" id="IPR010982">
    <property type="entry name" value="Lambda_DNA-bd_dom_sf"/>
</dbReference>